<evidence type="ECO:0000313" key="4">
    <source>
        <dbReference type="Proteomes" id="UP000054408"/>
    </source>
</evidence>
<dbReference type="Proteomes" id="UP000054408">
    <property type="component" value="Unassembled WGS sequence"/>
</dbReference>
<feature type="region of interest" description="Disordered" evidence="1">
    <location>
        <begin position="283"/>
        <end position="304"/>
    </location>
</feature>
<feature type="transmembrane region" description="Helical" evidence="2">
    <location>
        <begin position="61"/>
        <end position="84"/>
    </location>
</feature>
<feature type="region of interest" description="Disordered" evidence="1">
    <location>
        <begin position="419"/>
        <end position="471"/>
    </location>
</feature>
<evidence type="ECO:0000256" key="2">
    <source>
        <dbReference type="SAM" id="Phobius"/>
    </source>
</evidence>
<dbReference type="AlphaFoldDB" id="A0A0L0DJ51"/>
<dbReference type="RefSeq" id="XP_013762232.1">
    <property type="nucleotide sequence ID" value="XM_013906778.1"/>
</dbReference>
<sequence length="730" mass="76623">MDASLSGILRMVMTAPDMESKVSGMRQLEVRVRATPERFHSPRLAAWLTRQLGTTTSPAPLPVVAITVVLLSHLASTPIGLAVLRGTRDLPSAWAAGFAAAGTFAVGASLRAALLSLIDKLIEGADDEPFDWFSTERHACIVADSLTTSGREQEQAAKVLACMARQPRVAKFLCDGGYATSLIRALARPSLALQQYALATLVRMTEVDRACGILAGQRSTALKILAKLSASWDAPALLRLTNFLVNRISPTVQLQPVAQEVSPAAPARPAASKPAASFLALPGAAGGDQASSSESCDQVGLRPRKVSTSKIDGLIAELGIDEPPPSPMASRPPSSSNHTESEYAELLGDVSQLKIPDPGSESRPSSFGESPPPAEAESEPPLLPLRGRKARGIKFETLFSILHDGAEYDSTFDMAPAAPPVTVDGRGAEAAASEPSPDPVPDPVVEHSNRASSGSFEFGSEPPLVTDSGSDSDLEEVMEAAKTEAEVGAALDAIMGPDLGLDLSGSGPTAQEKADAAAATEAEVDAALDAILSPRKPANEAGQADPPQQPTLVDELYHQLARECDESLDIETVEELAAILPVSVIRDRRLSMMIAADRRPASLIVRELCDKLEPVVAANADALAPREPTTADEFDTMLADFGMDDLDLDFADADADPRAAGSALPAVRDSVNSLEELELLTGVMGEGTVADLDDLLAFTISNSATDALATVDDDAQLYSTLNDILGEELV</sequence>
<evidence type="ECO:0000256" key="1">
    <source>
        <dbReference type="SAM" id="MobiDB-lite"/>
    </source>
</evidence>
<feature type="transmembrane region" description="Helical" evidence="2">
    <location>
        <begin position="96"/>
        <end position="118"/>
    </location>
</feature>
<feature type="region of interest" description="Disordered" evidence="1">
    <location>
        <begin position="316"/>
        <end position="387"/>
    </location>
</feature>
<keyword evidence="4" id="KW-1185">Reference proteome</keyword>
<proteinExistence type="predicted"/>
<keyword evidence="2" id="KW-0812">Transmembrane</keyword>
<dbReference type="EMBL" id="GL349436">
    <property type="protein sequence ID" value="KNC52230.1"/>
    <property type="molecule type" value="Genomic_DNA"/>
</dbReference>
<name>A0A0L0DJ51_THETB</name>
<keyword evidence="2" id="KW-0472">Membrane</keyword>
<protein>
    <submittedName>
        <fullName evidence="3">Uncharacterized protein</fullName>
    </submittedName>
</protein>
<organism evidence="3 4">
    <name type="scientific">Thecamonas trahens ATCC 50062</name>
    <dbReference type="NCBI Taxonomy" id="461836"/>
    <lineage>
        <taxon>Eukaryota</taxon>
        <taxon>Apusozoa</taxon>
        <taxon>Apusomonadida</taxon>
        <taxon>Apusomonadidae</taxon>
        <taxon>Thecamonas</taxon>
    </lineage>
</organism>
<keyword evidence="2" id="KW-1133">Transmembrane helix</keyword>
<reference evidence="3 4" key="1">
    <citation type="submission" date="2010-05" db="EMBL/GenBank/DDBJ databases">
        <title>The Genome Sequence of Thecamonas trahens ATCC 50062.</title>
        <authorList>
            <consortium name="The Broad Institute Genome Sequencing Platform"/>
            <person name="Russ C."/>
            <person name="Cuomo C."/>
            <person name="Shea T."/>
            <person name="Young S.K."/>
            <person name="Zeng Q."/>
            <person name="Koehrsen M."/>
            <person name="Haas B."/>
            <person name="Borodovsky M."/>
            <person name="Guigo R."/>
            <person name="Alvarado L."/>
            <person name="Berlin A."/>
            <person name="Bochicchio J."/>
            <person name="Borenstein D."/>
            <person name="Chapman S."/>
            <person name="Chen Z."/>
            <person name="Freedman E."/>
            <person name="Gellesch M."/>
            <person name="Goldberg J."/>
            <person name="Griggs A."/>
            <person name="Gujja S."/>
            <person name="Heilman E."/>
            <person name="Heiman D."/>
            <person name="Hepburn T."/>
            <person name="Howarth C."/>
            <person name="Jen D."/>
            <person name="Larson L."/>
            <person name="Mehta T."/>
            <person name="Park D."/>
            <person name="Pearson M."/>
            <person name="Roberts A."/>
            <person name="Saif S."/>
            <person name="Shenoy N."/>
            <person name="Sisk P."/>
            <person name="Stolte C."/>
            <person name="Sykes S."/>
            <person name="Thomson T."/>
            <person name="Walk T."/>
            <person name="White J."/>
            <person name="Yandava C."/>
            <person name="Burger G."/>
            <person name="Gray M.W."/>
            <person name="Holland P.W.H."/>
            <person name="King N."/>
            <person name="Lang F.B.F."/>
            <person name="Roger A.J."/>
            <person name="Ruiz-Trillo I."/>
            <person name="Lander E."/>
            <person name="Nusbaum C."/>
        </authorList>
    </citation>
    <scope>NUCLEOTIDE SEQUENCE [LARGE SCALE GENOMIC DNA]</scope>
    <source>
        <strain evidence="3 4">ATCC 50062</strain>
    </source>
</reference>
<accession>A0A0L0DJ51</accession>
<gene>
    <name evidence="3" type="ORF">AMSG_01058</name>
</gene>
<evidence type="ECO:0000313" key="3">
    <source>
        <dbReference type="EMBL" id="KNC52230.1"/>
    </source>
</evidence>
<dbReference type="GeneID" id="25560829"/>